<keyword evidence="2" id="KW-1185">Reference proteome</keyword>
<organism evidence="1 2">
    <name type="scientific">Avena sativa</name>
    <name type="common">Oat</name>
    <dbReference type="NCBI Taxonomy" id="4498"/>
    <lineage>
        <taxon>Eukaryota</taxon>
        <taxon>Viridiplantae</taxon>
        <taxon>Streptophyta</taxon>
        <taxon>Embryophyta</taxon>
        <taxon>Tracheophyta</taxon>
        <taxon>Spermatophyta</taxon>
        <taxon>Magnoliopsida</taxon>
        <taxon>Liliopsida</taxon>
        <taxon>Poales</taxon>
        <taxon>Poaceae</taxon>
        <taxon>BOP clade</taxon>
        <taxon>Pooideae</taxon>
        <taxon>Poodae</taxon>
        <taxon>Poeae</taxon>
        <taxon>Poeae Chloroplast Group 1 (Aveneae type)</taxon>
        <taxon>Aveninae</taxon>
        <taxon>Avena</taxon>
    </lineage>
</organism>
<dbReference type="EnsemblPlants" id="AVESA.00010b.r2.5AG0838730.1">
    <property type="protein sequence ID" value="AVESA.00010b.r2.5AG0838730.1.CDS"/>
    <property type="gene ID" value="AVESA.00010b.r2.5AG0838730"/>
</dbReference>
<evidence type="ECO:0000313" key="2">
    <source>
        <dbReference type="Proteomes" id="UP001732700"/>
    </source>
</evidence>
<protein>
    <submittedName>
        <fullName evidence="1">Uncharacterized protein</fullName>
    </submittedName>
</protein>
<evidence type="ECO:0000313" key="1">
    <source>
        <dbReference type="EnsemblPlants" id="AVESA.00010b.r2.5AG0838730.1.CDS"/>
    </source>
</evidence>
<reference evidence="1" key="2">
    <citation type="submission" date="2025-09" db="UniProtKB">
        <authorList>
            <consortium name="EnsemblPlants"/>
        </authorList>
    </citation>
    <scope>IDENTIFICATION</scope>
</reference>
<reference evidence="1" key="1">
    <citation type="submission" date="2021-05" db="EMBL/GenBank/DDBJ databases">
        <authorList>
            <person name="Scholz U."/>
            <person name="Mascher M."/>
            <person name="Fiebig A."/>
        </authorList>
    </citation>
    <scope>NUCLEOTIDE SEQUENCE [LARGE SCALE GENOMIC DNA]</scope>
</reference>
<proteinExistence type="predicted"/>
<dbReference type="Proteomes" id="UP001732700">
    <property type="component" value="Chromosome 5A"/>
</dbReference>
<sequence>MLRPSYRCRSDRAHPLQIESCIPSARHHLTVDMDMERTDVLVDILRHLPPRSLAASRCVCAAWRATVDHHRLLRADLFPLSLDAVIYEKAVMDAPILFSRRSTARYITSRLSYLEEDPAYGEYAGEVKDHCNGLLLIQNDTVVNPATRQWARLPPLPCACSWPRTTMSCGRCHHNRYLVYDPTISAHYQVFFIPRIPRDVLSETACTTEWPPSSYAMHVFSSETKCWKQRSFARQGDAAGTMEDVVSCWKSDMDLYYAAYWQGSLYVPCRHRQADFLLRINLSNDKYEVIKLPKGCRRSQFRLGRSKKGVYCALYIDGGCKFQVWFLDESCGLIDWALKNEIDLEPAWRKYSWDHCGHGPWILQTRGETELLLKSDVNLALVEEYNQAVAKDGFEWHFDDENVVGITDWSNKSSPDSGTPILECLGFHPYKEIVLFHEYDGATVAYHLNSSKVRYLGKMEHPYSGIEISFAYAPCWTRDLPGSN</sequence>
<name>A0ACD5XK63_AVESA</name>
<accession>A0ACD5XK63</accession>